<dbReference type="InterPro" id="IPR046848">
    <property type="entry name" value="E_motif"/>
</dbReference>
<comment type="catalytic activity">
    <reaction evidence="1">
        <text>[protein]-peptidylproline (omega=180) = [protein]-peptidylproline (omega=0)</text>
        <dbReference type="Rhea" id="RHEA:16237"/>
        <dbReference type="Rhea" id="RHEA-COMP:10747"/>
        <dbReference type="Rhea" id="RHEA-COMP:10748"/>
        <dbReference type="ChEBI" id="CHEBI:83833"/>
        <dbReference type="ChEBI" id="CHEBI:83834"/>
        <dbReference type="EC" id="5.2.1.8"/>
    </reaction>
</comment>
<organism evidence="16 17">
    <name type="scientific">Musa troglodytarum</name>
    <name type="common">fe'i banana</name>
    <dbReference type="NCBI Taxonomy" id="320322"/>
    <lineage>
        <taxon>Eukaryota</taxon>
        <taxon>Viridiplantae</taxon>
        <taxon>Streptophyta</taxon>
        <taxon>Embryophyta</taxon>
        <taxon>Tracheophyta</taxon>
        <taxon>Spermatophyta</taxon>
        <taxon>Magnoliopsida</taxon>
        <taxon>Liliopsida</taxon>
        <taxon>Zingiberales</taxon>
        <taxon>Musaceae</taxon>
        <taxon>Musa</taxon>
    </lineage>
</organism>
<dbReference type="InterPro" id="IPR032867">
    <property type="entry name" value="DYW_dom"/>
</dbReference>
<feature type="region of interest" description="Disordered" evidence="14">
    <location>
        <begin position="1327"/>
        <end position="1357"/>
    </location>
</feature>
<dbReference type="FunFam" id="1.25.40.10:FF:001178">
    <property type="entry name" value="Pentatricopeptide repeat-containing protein, chloroplastic"/>
    <property type="match status" value="1"/>
</dbReference>
<keyword evidence="17" id="KW-1185">Reference proteome</keyword>
<feature type="repeat" description="PPR" evidence="12">
    <location>
        <begin position="278"/>
        <end position="312"/>
    </location>
</feature>
<dbReference type="Gene3D" id="1.25.40.10">
    <property type="entry name" value="Tetratricopeptide repeat domain"/>
    <property type="match status" value="5"/>
</dbReference>
<feature type="coiled-coil region" evidence="13">
    <location>
        <begin position="1221"/>
        <end position="1311"/>
    </location>
</feature>
<dbReference type="Pfam" id="PF14432">
    <property type="entry name" value="DYW_deaminase"/>
    <property type="match status" value="1"/>
</dbReference>
<dbReference type="InterPro" id="IPR000297">
    <property type="entry name" value="PPIase_PpiC"/>
</dbReference>
<dbReference type="GO" id="GO:0003755">
    <property type="term" value="F:peptidyl-prolyl cis-trans isomerase activity"/>
    <property type="evidence" value="ECO:0007669"/>
    <property type="project" value="UniProtKB-KW"/>
</dbReference>
<evidence type="ECO:0000256" key="1">
    <source>
        <dbReference type="ARBA" id="ARBA00000971"/>
    </source>
</evidence>
<dbReference type="InterPro" id="IPR046960">
    <property type="entry name" value="PPR_At4g14850-like_plant"/>
</dbReference>
<evidence type="ECO:0000313" key="17">
    <source>
        <dbReference type="Proteomes" id="UP001055439"/>
    </source>
</evidence>
<dbReference type="InterPro" id="IPR002885">
    <property type="entry name" value="PPR_rpt"/>
</dbReference>
<dbReference type="PROSITE" id="PS51375">
    <property type="entry name" value="PPR"/>
    <property type="match status" value="6"/>
</dbReference>
<name>A0A9E7KNI1_9LILI</name>
<comment type="similarity">
    <text evidence="2">Belongs to the PpiC/parvulin rotamase family.</text>
</comment>
<feature type="region of interest" description="Disordered" evidence="14">
    <location>
        <begin position="1142"/>
        <end position="1161"/>
    </location>
</feature>
<dbReference type="SUPFAM" id="SSF54534">
    <property type="entry name" value="FKBP-like"/>
    <property type="match status" value="1"/>
</dbReference>
<evidence type="ECO:0000259" key="15">
    <source>
        <dbReference type="PROSITE" id="PS50198"/>
    </source>
</evidence>
<dbReference type="EC" id="5.2.1.8" evidence="3"/>
<dbReference type="Pfam" id="PF00639">
    <property type="entry name" value="Rotamase"/>
    <property type="match status" value="1"/>
</dbReference>
<dbReference type="FunFam" id="1.25.40.10:FF:000366">
    <property type="entry name" value="Pentatricopeptide (PPR) repeat-containing protein"/>
    <property type="match status" value="1"/>
</dbReference>
<dbReference type="Pfam" id="PF13041">
    <property type="entry name" value="PPR_2"/>
    <property type="match status" value="2"/>
</dbReference>
<dbReference type="EMBL" id="CP097510">
    <property type="protein sequence ID" value="URE27818.1"/>
    <property type="molecule type" value="Genomic_DNA"/>
</dbReference>
<dbReference type="FunFam" id="1.25.40.10:FF:000361">
    <property type="entry name" value="Pentatricopeptide repeat-containing protein chloroplastic"/>
    <property type="match status" value="1"/>
</dbReference>
<evidence type="ECO:0000256" key="14">
    <source>
        <dbReference type="SAM" id="MobiDB-lite"/>
    </source>
</evidence>
<comment type="function">
    <text evidence="7">Prolyl cis/trans isomerase with specificity for phospho-Ser-Pro bonds.</text>
</comment>
<dbReference type="SUPFAM" id="SSF48452">
    <property type="entry name" value="TPR-like"/>
    <property type="match status" value="1"/>
</dbReference>
<feature type="repeat" description="PPR" evidence="12">
    <location>
        <begin position="486"/>
        <end position="521"/>
    </location>
</feature>
<dbReference type="Pfam" id="PF01535">
    <property type="entry name" value="PPR"/>
    <property type="match status" value="7"/>
</dbReference>
<evidence type="ECO:0000256" key="13">
    <source>
        <dbReference type="SAM" id="Coils"/>
    </source>
</evidence>
<keyword evidence="6 11" id="KW-0413">Isomerase</keyword>
<dbReference type="PROSITE" id="PS50198">
    <property type="entry name" value="PPIC_PPIASE_2"/>
    <property type="match status" value="1"/>
</dbReference>
<dbReference type="InterPro" id="IPR046849">
    <property type="entry name" value="E2_motif"/>
</dbReference>
<proteinExistence type="inferred from homology"/>
<evidence type="ECO:0000256" key="12">
    <source>
        <dbReference type="PROSITE-ProRule" id="PRU00708"/>
    </source>
</evidence>
<dbReference type="Proteomes" id="UP001055439">
    <property type="component" value="Chromosome 8"/>
</dbReference>
<feature type="repeat" description="PPR" evidence="12">
    <location>
        <begin position="588"/>
        <end position="622"/>
    </location>
</feature>
<protein>
    <recommendedName>
        <fullName evidence="9">Peptidyl-prolyl cis-trans isomerase Pin1</fullName>
        <ecNumber evidence="3">5.2.1.8</ecNumber>
    </recommendedName>
    <alternativeName>
        <fullName evidence="8">Peptidyl-prolyl cis-trans isomerase pin1</fullName>
    </alternativeName>
    <alternativeName>
        <fullName evidence="10">Rotamase Pin1</fullName>
    </alternativeName>
</protein>
<reference evidence="16" key="1">
    <citation type="submission" date="2022-05" db="EMBL/GenBank/DDBJ databases">
        <title>The Musa troglodytarum L. genome provides insights into the mechanism of non-climacteric behaviour and enrichment of carotenoids.</title>
        <authorList>
            <person name="Wang J."/>
        </authorList>
    </citation>
    <scope>NUCLEOTIDE SEQUENCE</scope>
    <source>
        <tissue evidence="16">Leaf</tissue>
    </source>
</reference>
<evidence type="ECO:0000256" key="3">
    <source>
        <dbReference type="ARBA" id="ARBA00013194"/>
    </source>
</evidence>
<dbReference type="Pfam" id="PF20431">
    <property type="entry name" value="E_motif"/>
    <property type="match status" value="1"/>
</dbReference>
<feature type="region of interest" description="Disordered" evidence="14">
    <location>
        <begin position="160"/>
        <end position="179"/>
    </location>
</feature>
<dbReference type="FunFam" id="3.10.50.40:FF:000010">
    <property type="entry name" value="Peptidyl-prolyl cis-trans isomerase Pin1"/>
    <property type="match status" value="1"/>
</dbReference>
<dbReference type="FunFam" id="1.25.40.10:FF:000031">
    <property type="entry name" value="Pentatricopeptide repeat-containing protein mitochondrial"/>
    <property type="match status" value="1"/>
</dbReference>
<dbReference type="NCBIfam" id="TIGR00756">
    <property type="entry name" value="PPR"/>
    <property type="match status" value="5"/>
</dbReference>
<evidence type="ECO:0000256" key="8">
    <source>
        <dbReference type="ARBA" id="ARBA00067941"/>
    </source>
</evidence>
<dbReference type="InterPro" id="IPR046357">
    <property type="entry name" value="PPIase_dom_sf"/>
</dbReference>
<feature type="compositionally biased region" description="Pro residues" evidence="14">
    <location>
        <begin position="160"/>
        <end position="177"/>
    </location>
</feature>
<dbReference type="PANTHER" id="PTHR24015">
    <property type="entry name" value="OS07G0578800 PROTEIN-RELATED"/>
    <property type="match status" value="1"/>
</dbReference>
<keyword evidence="5 11" id="KW-0697">Rotamase</keyword>
<evidence type="ECO:0000256" key="2">
    <source>
        <dbReference type="ARBA" id="ARBA00007656"/>
    </source>
</evidence>
<dbReference type="PANTHER" id="PTHR24015:SF1892">
    <property type="entry name" value="OS04G0118700 PROTEIN"/>
    <property type="match status" value="1"/>
</dbReference>
<accession>A0A9E7KNI1</accession>
<dbReference type="Gene3D" id="3.10.50.40">
    <property type="match status" value="1"/>
</dbReference>
<sequence length="1542" mass="170728">MAAEQVRASHILIKHEGSRRKASWKDPEGRVISATTRDAAVRQLLALREDIVSGKARFQDVAARYSDCSSAKRGGDLGRFGRGQMQKPFEEATYALKVGELSDVVDTDSGVHIILRTAQTQTNQPRSEETRRLLFCFLYGDNTMASSMVLPTPLLLPALPPPSPNSTSPVHPPPPSAPSWVDTLRSQARANCFRATLATYVEMTSAGVAPDHFAFPAALKAAAGVPDPAAGRQLHAAVVKHGYHSSPVTVANTLVTMYARCGDLRSALQVFDGIPDRDQVSWNSVIAALCMFELWELALGSFRSMQEQSVPPSSFTLVSVALACSNLDRADGIRLGKELHGYELRNRSYCNEKRFAFNALVAMYAKLGGVEDSVALFERFQDRDVVTWNTMISALTQNDRFAAAISVLHQMVVAGIKPDGVTLSSVLPACSHMDLLDAGREIHAYAFRNADLFMNTFVASALVDLYCNLGLVEKGRAVFDRISERRLGLWNAMISGYAQSGLDDDALKLFIDMEVVAGLSPNETTMASVLPACVRSEAFRRKEDMHGYVVKRGMEADKFVQNALMDMYSRVGEIDISRKIFAGMEDRDVVSWNTMISGYIVCGCYPEAFDQVNEMQRNGVSTAVDVVKPNNITLMTVLPACGSLAALGKGKEVHGYAIRHALDSDVAVGSASVDMYAKCGCLGLARAVFDRMPKRNVVTWNVLIMAYGMHGQGEEAMELFELMLAKGEVKPSGVTFIAALAACSHSGMVSRGMELFHGMKEDHGVEPDADHYACVVDLLGRAGKLDEAHHLITTMDAAASDKAAAWSSLLGACRIHRHTQLGEIAAKHLFELEPDESSHYVLLSNIYAASGQWDKSMEVRRNMKSMGVRKEPGCSWIEVGDDVHRFTVGDSAHPQSTQIHAFLETLWDRMKREGYVPDTSCVLHDVEEREKEVLLRGHSEKLAIAFGILNTPPGSTIRVAKNLRVCADCHEATKFIARLPAPLVKKGQRSSLSLNSKSVCLLCESMGEPKNSSSPGSDRRQWQRIFGALVEMVRTQQSQIETLANDRKFLERYIQIQHDRWASKAGFLEAHISQMKEEEKKGRRVQATKLDLMLGMKHREALRYKKQFDQAENDLEDFHAYVEALIAEIAELKEKLKNREAGGVKSGAGYSKSAENSEGQKNSVVDLEGEIRKLKHSYKNLSLKKEAEISALLAEKNFVWNQLNKMESDYIVLLKTKQIEITKAAEDMQKLHSNLENLQSSIIEKGETITRLEAERTRLELDLRRYTDEAEKASNEKEKLHLIVENLQLLIKEKDETIEALKSNLANIEQHVTGCCNRTSRFFIEKGSQRKPRAAVATPQGTRSKRGSGKSSSLCSEVNKMKKQRSAYEGSPGSHASVSTKFIVFSSFFLPASKVFQREMEKEYVTRKPNTVFFRFQGSKTEEHISWNLIIMLCGYTLLIVALRIEFHLAYGSYEQVQTGLTEYIPKTSSVRVLHGVHGDATNLGPAVPLHPELVVRIAGLEQGLLGSATTCDLPDHGTAVALQCLYSLRSCFRFPITAQVS</sequence>
<evidence type="ECO:0000256" key="9">
    <source>
        <dbReference type="ARBA" id="ARBA00068734"/>
    </source>
</evidence>
<dbReference type="GO" id="GO:0003723">
    <property type="term" value="F:RNA binding"/>
    <property type="evidence" value="ECO:0007669"/>
    <property type="project" value="InterPro"/>
</dbReference>
<evidence type="ECO:0000256" key="4">
    <source>
        <dbReference type="ARBA" id="ARBA00022737"/>
    </source>
</evidence>
<evidence type="ECO:0000313" key="16">
    <source>
        <dbReference type="EMBL" id="URE27818.1"/>
    </source>
</evidence>
<evidence type="ECO:0000256" key="5">
    <source>
        <dbReference type="ARBA" id="ARBA00023110"/>
    </source>
</evidence>
<evidence type="ECO:0000256" key="7">
    <source>
        <dbReference type="ARBA" id="ARBA00054757"/>
    </source>
</evidence>
<feature type="repeat" description="PPR" evidence="12">
    <location>
        <begin position="384"/>
        <end position="418"/>
    </location>
</feature>
<keyword evidence="13" id="KW-0175">Coiled coil</keyword>
<dbReference type="GO" id="GO:0008270">
    <property type="term" value="F:zinc ion binding"/>
    <property type="evidence" value="ECO:0007669"/>
    <property type="project" value="InterPro"/>
</dbReference>
<evidence type="ECO:0000256" key="6">
    <source>
        <dbReference type="ARBA" id="ARBA00023235"/>
    </source>
</evidence>
<dbReference type="GO" id="GO:0009451">
    <property type="term" value="P:RNA modification"/>
    <property type="evidence" value="ECO:0007669"/>
    <property type="project" value="InterPro"/>
</dbReference>
<evidence type="ECO:0000256" key="10">
    <source>
        <dbReference type="ARBA" id="ARBA00076027"/>
    </source>
</evidence>
<gene>
    <name evidence="16" type="ORF">MUK42_18325</name>
</gene>
<keyword evidence="4" id="KW-0677">Repeat</keyword>
<dbReference type="Pfam" id="PF20430">
    <property type="entry name" value="Eplus_motif"/>
    <property type="match status" value="1"/>
</dbReference>
<feature type="repeat" description="PPR" evidence="12">
    <location>
        <begin position="696"/>
        <end position="730"/>
    </location>
</feature>
<dbReference type="FunFam" id="1.25.40.10:FF:000733">
    <property type="entry name" value="Pentatricopeptide repeat-containing protein, chloroplastic"/>
    <property type="match status" value="1"/>
</dbReference>
<evidence type="ECO:0000256" key="11">
    <source>
        <dbReference type="PROSITE-ProRule" id="PRU00278"/>
    </source>
</evidence>
<dbReference type="OrthoDB" id="749902at2759"/>
<dbReference type="InterPro" id="IPR011990">
    <property type="entry name" value="TPR-like_helical_dom_sf"/>
</dbReference>
<feature type="domain" description="PpiC" evidence="15">
    <location>
        <begin position="3"/>
        <end position="118"/>
    </location>
</feature>
<feature type="repeat" description="PPR" evidence="12">
    <location>
        <begin position="836"/>
        <end position="870"/>
    </location>
</feature>